<dbReference type="PROSITE" id="PS51257">
    <property type="entry name" value="PROKAR_LIPOPROTEIN"/>
    <property type="match status" value="1"/>
</dbReference>
<evidence type="ECO:0000259" key="2">
    <source>
        <dbReference type="Pfam" id="PF03724"/>
    </source>
</evidence>
<dbReference type="Pfam" id="PF03724">
    <property type="entry name" value="META"/>
    <property type="match status" value="2"/>
</dbReference>
<comment type="caution">
    <text evidence="3">The sequence shown here is derived from an EMBL/GenBank/DDBJ whole genome shotgun (WGS) entry which is preliminary data.</text>
</comment>
<feature type="signal peptide" evidence="1">
    <location>
        <begin position="1"/>
        <end position="21"/>
    </location>
</feature>
<dbReference type="PANTHER" id="PTHR35535:SF2">
    <property type="entry name" value="DUF306 DOMAIN-CONTAINING PROTEIN"/>
    <property type="match status" value="1"/>
</dbReference>
<evidence type="ECO:0000313" key="4">
    <source>
        <dbReference type="Proteomes" id="UP000807371"/>
    </source>
</evidence>
<dbReference type="PANTHER" id="PTHR35535">
    <property type="entry name" value="HEAT SHOCK PROTEIN HSLJ"/>
    <property type="match status" value="1"/>
</dbReference>
<feature type="domain" description="DUF306" evidence="2">
    <location>
        <begin position="163"/>
        <end position="274"/>
    </location>
</feature>
<dbReference type="InterPro" id="IPR053147">
    <property type="entry name" value="Hsp_HslJ-like"/>
</dbReference>
<dbReference type="Proteomes" id="UP000807371">
    <property type="component" value="Unassembled WGS sequence"/>
</dbReference>
<proteinExistence type="predicted"/>
<dbReference type="Gene3D" id="2.40.128.270">
    <property type="match status" value="2"/>
</dbReference>
<gene>
    <name evidence="3" type="ORF">IHE55_29445</name>
</gene>
<dbReference type="EMBL" id="JACYXC010000002">
    <property type="protein sequence ID" value="MBH5338683.1"/>
    <property type="molecule type" value="Genomic_DNA"/>
</dbReference>
<feature type="domain" description="DUF306" evidence="2">
    <location>
        <begin position="38"/>
        <end position="152"/>
    </location>
</feature>
<dbReference type="RefSeq" id="WP_197992470.1">
    <property type="nucleotide sequence ID" value="NZ_JACYXC010000002.1"/>
</dbReference>
<name>A0ABS0NTZ8_9ACTN</name>
<sequence>MKRHTKATYTAAAVVCGAVLAACGSGSDDTETVGSDVQVTGVRWVPRSVTVDGATHRRPSDAEAHITFDLTEKKGPGGGSGGSPGCNHLGADVDVDGDTVNIRDTALTAMACTGERQRFEDRFMKVFTGKLTAKVSGGGERLTLSKDNGDRIEFDAREEKPAEPLKGTRWTVTGFSEGQTTRSLPAGTAGRAHFTLDRDGQVTGSLGCNTFSADAVVEGGRIEFGPLASTRKACPGPATEVENRVREVLTDGPVRYRQDDGGLLLTAASGKGVTATAK</sequence>
<keyword evidence="4" id="KW-1185">Reference proteome</keyword>
<feature type="chain" id="PRO_5045126293" evidence="1">
    <location>
        <begin position="22"/>
        <end position="278"/>
    </location>
</feature>
<protein>
    <submittedName>
        <fullName evidence="3">META domain-containing protein</fullName>
    </submittedName>
</protein>
<organism evidence="3 4">
    <name type="scientific">Streptomyces pactum</name>
    <dbReference type="NCBI Taxonomy" id="68249"/>
    <lineage>
        <taxon>Bacteria</taxon>
        <taxon>Bacillati</taxon>
        <taxon>Actinomycetota</taxon>
        <taxon>Actinomycetes</taxon>
        <taxon>Kitasatosporales</taxon>
        <taxon>Streptomycetaceae</taxon>
        <taxon>Streptomyces</taxon>
    </lineage>
</organism>
<dbReference type="InterPro" id="IPR005184">
    <property type="entry name" value="DUF306_Meta_HslJ"/>
</dbReference>
<evidence type="ECO:0000313" key="3">
    <source>
        <dbReference type="EMBL" id="MBH5338683.1"/>
    </source>
</evidence>
<reference evidence="3 4" key="1">
    <citation type="submission" date="2020-09" db="EMBL/GenBank/DDBJ databases">
        <title>Biosynthesis of the nuclear factor of activated T cells inhibitor NFAT-133 and its congeners in Streptomyces pactum.</title>
        <authorList>
            <person name="Zhou W."/>
            <person name="Posri P."/>
            <person name="Abugrain M.E."/>
            <person name="Weisberg A.J."/>
            <person name="Chang J.H."/>
            <person name="Mahmud T."/>
        </authorList>
    </citation>
    <scope>NUCLEOTIDE SEQUENCE [LARGE SCALE GENOMIC DNA]</scope>
    <source>
        <strain evidence="3 4">ATCC 27456</strain>
    </source>
</reference>
<keyword evidence="1" id="KW-0732">Signal</keyword>
<dbReference type="InterPro" id="IPR038670">
    <property type="entry name" value="HslJ-like_sf"/>
</dbReference>
<evidence type="ECO:0000256" key="1">
    <source>
        <dbReference type="SAM" id="SignalP"/>
    </source>
</evidence>
<accession>A0ABS0NTZ8</accession>